<proteinExistence type="predicted"/>
<dbReference type="InterPro" id="IPR001633">
    <property type="entry name" value="EAL_dom"/>
</dbReference>
<organism evidence="2 3">
    <name type="scientific">Spinactinospora alkalitolerans</name>
    <dbReference type="NCBI Taxonomy" id="687207"/>
    <lineage>
        <taxon>Bacteria</taxon>
        <taxon>Bacillati</taxon>
        <taxon>Actinomycetota</taxon>
        <taxon>Actinomycetes</taxon>
        <taxon>Streptosporangiales</taxon>
        <taxon>Nocardiopsidaceae</taxon>
        <taxon>Spinactinospora</taxon>
    </lineage>
</organism>
<keyword evidence="3" id="KW-1185">Reference proteome</keyword>
<feature type="domain" description="EAL" evidence="1">
    <location>
        <begin position="15"/>
        <end position="234"/>
    </location>
</feature>
<dbReference type="EMBL" id="JACCCC010000001">
    <property type="protein sequence ID" value="NYE46673.1"/>
    <property type="molecule type" value="Genomic_DNA"/>
</dbReference>
<dbReference type="Proteomes" id="UP000589036">
    <property type="component" value="Unassembled WGS sequence"/>
</dbReference>
<gene>
    <name evidence="2" type="ORF">HDA32_001793</name>
</gene>
<dbReference type="Pfam" id="PF00563">
    <property type="entry name" value="EAL"/>
    <property type="match status" value="1"/>
</dbReference>
<evidence type="ECO:0000259" key="1">
    <source>
        <dbReference type="SMART" id="SM00052"/>
    </source>
</evidence>
<name>A0A852TV45_9ACTN</name>
<dbReference type="RefSeq" id="WP_179642742.1">
    <property type="nucleotide sequence ID" value="NZ_BAAAYY010000033.1"/>
</dbReference>
<protein>
    <submittedName>
        <fullName evidence="2">EAL domain-containing protein (Putative c-di-GMP-specific phosphodiesterase class I)</fullName>
    </submittedName>
</protein>
<accession>A0A852TV45</accession>
<comment type="caution">
    <text evidence="2">The sequence shown here is derived from an EMBL/GenBank/DDBJ whole genome shotgun (WGS) entry which is preliminary data.</text>
</comment>
<dbReference type="SUPFAM" id="SSF141868">
    <property type="entry name" value="EAL domain-like"/>
    <property type="match status" value="1"/>
</dbReference>
<sequence length="388" mass="41418">MTLHRDSFHASGARSGAALAAEDVHGAESADAVVFRPVVDLDSGAVLAVEVEVPGAVPSIDDPAVQAERLARLARRMASAEPLLPLVLPVPASTVLAGREPFALLEHNLRRAGRRPREVTLMVGPELRDVPREALLRGLGHLREMGFRCGLGTAQVPPDLLLEATPFLFRIDPHLTAGVPGDERRTAVVDGLSRIGRGSSVFPLAADVRSVPQLTRLRQAGVRLAHGPLFAGDDWSPGDRVRAVPDSSMTSTAPGMDVGPRVSEFTVPAVTMAEDATAEEVLDAFTNDTALNSVILLDHRERPVASLDRARFLLSITGPYGHALHARRRAQRLADAPRTVSRGVPAMAALRAAGTDRERVYDDLIAVNEFGQCMGIVHVGDLIRSLSG</sequence>
<evidence type="ECO:0000313" key="3">
    <source>
        <dbReference type="Proteomes" id="UP000589036"/>
    </source>
</evidence>
<dbReference type="SMART" id="SM00052">
    <property type="entry name" value="EAL"/>
    <property type="match status" value="1"/>
</dbReference>
<dbReference type="AlphaFoldDB" id="A0A852TV45"/>
<reference evidence="2 3" key="1">
    <citation type="submission" date="2020-07" db="EMBL/GenBank/DDBJ databases">
        <title>Sequencing the genomes of 1000 actinobacteria strains.</title>
        <authorList>
            <person name="Klenk H.-P."/>
        </authorList>
    </citation>
    <scope>NUCLEOTIDE SEQUENCE [LARGE SCALE GENOMIC DNA]</scope>
    <source>
        <strain evidence="2 3">CXB654</strain>
    </source>
</reference>
<dbReference type="Gene3D" id="3.20.20.450">
    <property type="entry name" value="EAL domain"/>
    <property type="match status" value="1"/>
</dbReference>
<evidence type="ECO:0000313" key="2">
    <source>
        <dbReference type="EMBL" id="NYE46673.1"/>
    </source>
</evidence>
<dbReference type="InterPro" id="IPR035919">
    <property type="entry name" value="EAL_sf"/>
</dbReference>